<keyword evidence="3" id="KW-1185">Reference proteome</keyword>
<protein>
    <submittedName>
        <fullName evidence="2">Uncharacterized protein</fullName>
    </submittedName>
</protein>
<dbReference type="EMBL" id="JANPWB010000010">
    <property type="protein sequence ID" value="KAJ1144941.1"/>
    <property type="molecule type" value="Genomic_DNA"/>
</dbReference>
<dbReference type="AlphaFoldDB" id="A0AAV7R0T8"/>
<evidence type="ECO:0000313" key="2">
    <source>
        <dbReference type="EMBL" id="KAJ1144941.1"/>
    </source>
</evidence>
<dbReference type="Proteomes" id="UP001066276">
    <property type="component" value="Chromosome 6"/>
</dbReference>
<proteinExistence type="predicted"/>
<feature type="region of interest" description="Disordered" evidence="1">
    <location>
        <begin position="1"/>
        <end position="43"/>
    </location>
</feature>
<sequence length="102" mass="11268">MCADPQHATSQVPPRTRLRRHEACPTGPGPGKRDSPPRESQGPAIAAMGHFEEKLLQRRRARAFLVYLSSSILQIGDRGTRWLLKKLGTAKDMPAGVTRGLR</sequence>
<name>A0AAV7R0T8_PLEWA</name>
<comment type="caution">
    <text evidence="2">The sequence shown here is derived from an EMBL/GenBank/DDBJ whole genome shotgun (WGS) entry which is preliminary data.</text>
</comment>
<evidence type="ECO:0000313" key="3">
    <source>
        <dbReference type="Proteomes" id="UP001066276"/>
    </source>
</evidence>
<gene>
    <name evidence="2" type="ORF">NDU88_011235</name>
</gene>
<organism evidence="2 3">
    <name type="scientific">Pleurodeles waltl</name>
    <name type="common">Iberian ribbed newt</name>
    <dbReference type="NCBI Taxonomy" id="8319"/>
    <lineage>
        <taxon>Eukaryota</taxon>
        <taxon>Metazoa</taxon>
        <taxon>Chordata</taxon>
        <taxon>Craniata</taxon>
        <taxon>Vertebrata</taxon>
        <taxon>Euteleostomi</taxon>
        <taxon>Amphibia</taxon>
        <taxon>Batrachia</taxon>
        <taxon>Caudata</taxon>
        <taxon>Salamandroidea</taxon>
        <taxon>Salamandridae</taxon>
        <taxon>Pleurodelinae</taxon>
        <taxon>Pleurodeles</taxon>
    </lineage>
</organism>
<reference evidence="2" key="1">
    <citation type="journal article" date="2022" name="bioRxiv">
        <title>Sequencing and chromosome-scale assembly of the giantPleurodeles waltlgenome.</title>
        <authorList>
            <person name="Brown T."/>
            <person name="Elewa A."/>
            <person name="Iarovenko S."/>
            <person name="Subramanian E."/>
            <person name="Araus A.J."/>
            <person name="Petzold A."/>
            <person name="Susuki M."/>
            <person name="Suzuki K.-i.T."/>
            <person name="Hayashi T."/>
            <person name="Toyoda A."/>
            <person name="Oliveira C."/>
            <person name="Osipova E."/>
            <person name="Leigh N.D."/>
            <person name="Simon A."/>
            <person name="Yun M.H."/>
        </authorList>
    </citation>
    <scope>NUCLEOTIDE SEQUENCE</scope>
    <source>
        <strain evidence="2">20211129_DDA</strain>
        <tissue evidence="2">Liver</tissue>
    </source>
</reference>
<evidence type="ECO:0000256" key="1">
    <source>
        <dbReference type="SAM" id="MobiDB-lite"/>
    </source>
</evidence>
<accession>A0AAV7R0T8</accession>